<gene>
    <name evidence="1" type="ORF">HPB50_020054</name>
</gene>
<proteinExistence type="predicted"/>
<accession>A0ACB7S802</accession>
<evidence type="ECO:0000313" key="1">
    <source>
        <dbReference type="EMBL" id="KAH6930850.1"/>
    </source>
</evidence>
<name>A0ACB7S802_HYAAI</name>
<protein>
    <submittedName>
        <fullName evidence="1">Uncharacterized protein</fullName>
    </submittedName>
</protein>
<dbReference type="Proteomes" id="UP000821845">
    <property type="component" value="Chromosome 5"/>
</dbReference>
<organism evidence="1 2">
    <name type="scientific">Hyalomma asiaticum</name>
    <name type="common">Tick</name>
    <dbReference type="NCBI Taxonomy" id="266040"/>
    <lineage>
        <taxon>Eukaryota</taxon>
        <taxon>Metazoa</taxon>
        <taxon>Ecdysozoa</taxon>
        <taxon>Arthropoda</taxon>
        <taxon>Chelicerata</taxon>
        <taxon>Arachnida</taxon>
        <taxon>Acari</taxon>
        <taxon>Parasitiformes</taxon>
        <taxon>Ixodida</taxon>
        <taxon>Ixodoidea</taxon>
        <taxon>Ixodidae</taxon>
        <taxon>Hyalomminae</taxon>
        <taxon>Hyalomma</taxon>
    </lineage>
</organism>
<sequence length="588" mass="64437">MSSGPKTKTKRLAKARKSSKGSLSSTRSIRKSTAPQVPLKESFQPEAISQVASPSSVGSPATEYRVSQAIAYGSPTTTRKFSLRELVSTLSLHNIHHNTWFTWFNVGISVLILVLVVLVAASAVTVWIVLRERVTSPSDSTPYSGILCDPPPSEPKVSLTTLDATVHGKLDNSGNLRLFFGIPYGRNVSATRRFQLAERVTSLGENGSFYAYRHGPQCPQENFVRSGLEEECLTLSIWAPVACTTGSPLKAVLVIVASEWFQFPNAGNLHRAWETLSLGGDIIVVTIKHRLGLLGFLETNDTNGYAGIDDVFLALSWIREHIQAFHGDASTLAGLGFGSGAYIVSMDLFAEALGRKRFFKRLLLHGISPASLLPRLQPEDLRKLMSSLQCPNTESTSSLLECLRTNNLKRIFAEASKLGLLFTPNCDQPPFGGCDSIFGKLPTTLAGIDILCGYNRNDVYDLFSRYILKESAMTRIGNPEEFFDKLEKFFSGRRGTHAFKQLPARVRQELNNSGKAIEHRFSELVSDMVLHCPMSELAREVAARGASVHLYGSDGPHKLLEPALMMADIIAFVKRGYQAVKAAVGTVV</sequence>
<evidence type="ECO:0000313" key="2">
    <source>
        <dbReference type="Proteomes" id="UP000821845"/>
    </source>
</evidence>
<comment type="caution">
    <text evidence="1">The sequence shown here is derived from an EMBL/GenBank/DDBJ whole genome shotgun (WGS) entry which is preliminary data.</text>
</comment>
<keyword evidence="2" id="KW-1185">Reference proteome</keyword>
<reference evidence="1" key="1">
    <citation type="submission" date="2020-05" db="EMBL/GenBank/DDBJ databases">
        <title>Large-scale comparative analyses of tick genomes elucidate their genetic diversity and vector capacities.</title>
        <authorList>
            <person name="Jia N."/>
            <person name="Wang J."/>
            <person name="Shi W."/>
            <person name="Du L."/>
            <person name="Sun Y."/>
            <person name="Zhan W."/>
            <person name="Jiang J."/>
            <person name="Wang Q."/>
            <person name="Zhang B."/>
            <person name="Ji P."/>
            <person name="Sakyi L.B."/>
            <person name="Cui X."/>
            <person name="Yuan T."/>
            <person name="Jiang B."/>
            <person name="Yang W."/>
            <person name="Lam T.T.-Y."/>
            <person name="Chang Q."/>
            <person name="Ding S."/>
            <person name="Wang X."/>
            <person name="Zhu J."/>
            <person name="Ruan X."/>
            <person name="Zhao L."/>
            <person name="Wei J."/>
            <person name="Que T."/>
            <person name="Du C."/>
            <person name="Cheng J."/>
            <person name="Dai P."/>
            <person name="Han X."/>
            <person name="Huang E."/>
            <person name="Gao Y."/>
            <person name="Liu J."/>
            <person name="Shao H."/>
            <person name="Ye R."/>
            <person name="Li L."/>
            <person name="Wei W."/>
            <person name="Wang X."/>
            <person name="Wang C."/>
            <person name="Yang T."/>
            <person name="Huo Q."/>
            <person name="Li W."/>
            <person name="Guo W."/>
            <person name="Chen H."/>
            <person name="Zhou L."/>
            <person name="Ni X."/>
            <person name="Tian J."/>
            <person name="Zhou Y."/>
            <person name="Sheng Y."/>
            <person name="Liu T."/>
            <person name="Pan Y."/>
            <person name="Xia L."/>
            <person name="Li J."/>
            <person name="Zhao F."/>
            <person name="Cao W."/>
        </authorList>
    </citation>
    <scope>NUCLEOTIDE SEQUENCE</scope>
    <source>
        <strain evidence="1">Hyas-2018</strain>
    </source>
</reference>
<dbReference type="EMBL" id="CM023485">
    <property type="protein sequence ID" value="KAH6930850.1"/>
    <property type="molecule type" value="Genomic_DNA"/>
</dbReference>